<dbReference type="InParanoid" id="F4RT84"/>
<dbReference type="Gene3D" id="3.40.50.1820">
    <property type="entry name" value="alpha/beta hydrolase"/>
    <property type="match status" value="1"/>
</dbReference>
<keyword evidence="4" id="KW-1185">Reference proteome</keyword>
<dbReference type="eggNOG" id="ENOG502S28Q">
    <property type="taxonomic scope" value="Eukaryota"/>
</dbReference>
<dbReference type="GO" id="GO:0016787">
    <property type="term" value="F:hydrolase activity"/>
    <property type="evidence" value="ECO:0007669"/>
    <property type="project" value="UniProtKB-KW"/>
</dbReference>
<gene>
    <name evidence="3" type="ORF">MELLADRAFT_78356</name>
</gene>
<dbReference type="EMBL" id="GL883118">
    <property type="protein sequence ID" value="EGG04464.1"/>
    <property type="molecule type" value="Genomic_DNA"/>
</dbReference>
<evidence type="ECO:0000313" key="3">
    <source>
        <dbReference type="EMBL" id="EGG04464.1"/>
    </source>
</evidence>
<dbReference type="SUPFAM" id="SSF53474">
    <property type="entry name" value="alpha/beta-Hydrolases"/>
    <property type="match status" value="1"/>
</dbReference>
<evidence type="ECO:0000259" key="2">
    <source>
        <dbReference type="Pfam" id="PF20434"/>
    </source>
</evidence>
<dbReference type="InterPro" id="IPR029058">
    <property type="entry name" value="AB_hydrolase_fold"/>
</dbReference>
<dbReference type="PANTHER" id="PTHR48081:SF33">
    <property type="entry name" value="KYNURENINE FORMAMIDASE"/>
    <property type="match status" value="1"/>
</dbReference>
<dbReference type="KEGG" id="mlr:MELLADRAFT_78356"/>
<evidence type="ECO:0000256" key="1">
    <source>
        <dbReference type="ARBA" id="ARBA00022801"/>
    </source>
</evidence>
<dbReference type="Pfam" id="PF20434">
    <property type="entry name" value="BD-FAE"/>
    <property type="match status" value="1"/>
</dbReference>
<protein>
    <submittedName>
        <fullName evidence="3">Putative Esterase/Lipase</fullName>
    </submittedName>
</protein>
<dbReference type="HOGENOM" id="CLU_016852_1_1_1"/>
<dbReference type="VEuPathDB" id="FungiDB:MELLADRAFT_78356"/>
<dbReference type="Proteomes" id="UP000001072">
    <property type="component" value="Unassembled WGS sequence"/>
</dbReference>
<dbReference type="InterPro" id="IPR049492">
    <property type="entry name" value="BD-FAE-like_dom"/>
</dbReference>
<dbReference type="PANTHER" id="PTHR48081">
    <property type="entry name" value="AB HYDROLASE SUPERFAMILY PROTEIN C4A8.06C"/>
    <property type="match status" value="1"/>
</dbReference>
<sequence>MTLISNLIVASSNHRLEENISYDTDPFQKLDLYTPINPSNQLEPLLIYVHGGAWRSGDKAEGTNQVLIDSLSIRFPKWSISTINYRLSIGTHPVIHPAHNQDVSKAVNFLLNRSNPQYDRTRIYLLGHSVGAFICLSISGILSNNDPSSIIQTPKSVIGLGLLDGIYGLRELIQEYPDYIDFVQEAIGPDGQPNDWQTVSPLHWSLSTSNFPISSKLLIIHSKDDSLLSTKQTDLFVNHLNQLVKTQSNGPKLLLEPDLTSVIGDHDELLGSNQLADRIVKWLNP</sequence>
<dbReference type="RefSeq" id="XP_007412255.1">
    <property type="nucleotide sequence ID" value="XM_007412193.1"/>
</dbReference>
<accession>F4RT84</accession>
<evidence type="ECO:0000313" key="4">
    <source>
        <dbReference type="Proteomes" id="UP000001072"/>
    </source>
</evidence>
<proteinExistence type="predicted"/>
<feature type="domain" description="BD-FAE-like" evidence="2">
    <location>
        <begin position="30"/>
        <end position="240"/>
    </location>
</feature>
<keyword evidence="1" id="KW-0378">Hydrolase</keyword>
<organism evidence="4">
    <name type="scientific">Melampsora larici-populina (strain 98AG31 / pathotype 3-4-7)</name>
    <name type="common">Poplar leaf rust fungus</name>
    <dbReference type="NCBI Taxonomy" id="747676"/>
    <lineage>
        <taxon>Eukaryota</taxon>
        <taxon>Fungi</taxon>
        <taxon>Dikarya</taxon>
        <taxon>Basidiomycota</taxon>
        <taxon>Pucciniomycotina</taxon>
        <taxon>Pucciniomycetes</taxon>
        <taxon>Pucciniales</taxon>
        <taxon>Melampsoraceae</taxon>
        <taxon>Melampsora</taxon>
    </lineage>
</organism>
<dbReference type="OrthoDB" id="6495301at2759"/>
<dbReference type="STRING" id="747676.F4RT84"/>
<reference evidence="4" key="1">
    <citation type="journal article" date="2011" name="Proc. Natl. Acad. Sci. U.S.A.">
        <title>Obligate biotrophy features unraveled by the genomic analysis of rust fungi.</title>
        <authorList>
            <person name="Duplessis S."/>
            <person name="Cuomo C.A."/>
            <person name="Lin Y.-C."/>
            <person name="Aerts A."/>
            <person name="Tisserant E."/>
            <person name="Veneault-Fourrey C."/>
            <person name="Joly D.L."/>
            <person name="Hacquard S."/>
            <person name="Amselem J."/>
            <person name="Cantarel B.L."/>
            <person name="Chiu R."/>
            <person name="Coutinho P.M."/>
            <person name="Feau N."/>
            <person name="Field M."/>
            <person name="Frey P."/>
            <person name="Gelhaye E."/>
            <person name="Goldberg J."/>
            <person name="Grabherr M.G."/>
            <person name="Kodira C.D."/>
            <person name="Kohler A."/>
            <person name="Kuees U."/>
            <person name="Lindquist E.A."/>
            <person name="Lucas S.M."/>
            <person name="Mago R."/>
            <person name="Mauceli E."/>
            <person name="Morin E."/>
            <person name="Murat C."/>
            <person name="Pangilinan J.L."/>
            <person name="Park R."/>
            <person name="Pearson M."/>
            <person name="Quesneville H."/>
            <person name="Rouhier N."/>
            <person name="Sakthikumar S."/>
            <person name="Salamov A.A."/>
            <person name="Schmutz J."/>
            <person name="Selles B."/>
            <person name="Shapiro H."/>
            <person name="Tanguay P."/>
            <person name="Tuskan G.A."/>
            <person name="Henrissat B."/>
            <person name="Van de Peer Y."/>
            <person name="Rouze P."/>
            <person name="Ellis J.G."/>
            <person name="Dodds P.N."/>
            <person name="Schein J.E."/>
            <person name="Zhong S."/>
            <person name="Hamelin R.C."/>
            <person name="Grigoriev I.V."/>
            <person name="Szabo L.J."/>
            <person name="Martin F."/>
        </authorList>
    </citation>
    <scope>NUCLEOTIDE SEQUENCE [LARGE SCALE GENOMIC DNA]</scope>
    <source>
        <strain evidence="4">98AG31 / pathotype 3-4-7</strain>
    </source>
</reference>
<name>F4RT84_MELLP</name>
<dbReference type="GeneID" id="18933099"/>
<dbReference type="AlphaFoldDB" id="F4RT84"/>
<dbReference type="InterPro" id="IPR050300">
    <property type="entry name" value="GDXG_lipolytic_enzyme"/>
</dbReference>